<keyword evidence="2" id="KW-1185">Reference proteome</keyword>
<accession>A0A1C3V412</accession>
<protein>
    <submittedName>
        <fullName evidence="1">Uncharacterized protein</fullName>
    </submittedName>
</protein>
<dbReference type="AlphaFoldDB" id="A0A1C3V412"/>
<dbReference type="EMBL" id="FMAC01000004">
    <property type="protein sequence ID" value="SCB22389.1"/>
    <property type="molecule type" value="Genomic_DNA"/>
</dbReference>
<reference evidence="2" key="1">
    <citation type="submission" date="2016-08" db="EMBL/GenBank/DDBJ databases">
        <authorList>
            <person name="Varghese N."/>
            <person name="Submissions Spin"/>
        </authorList>
    </citation>
    <scope>NUCLEOTIDE SEQUENCE [LARGE SCALE GENOMIC DNA]</scope>
    <source>
        <strain evidence="2">CCBAU 57015</strain>
    </source>
</reference>
<dbReference type="Proteomes" id="UP000186228">
    <property type="component" value="Unassembled WGS sequence"/>
</dbReference>
<evidence type="ECO:0000313" key="1">
    <source>
        <dbReference type="EMBL" id="SCB22389.1"/>
    </source>
</evidence>
<name>A0A1C3V412_9HYPH</name>
<sequence length="48" mass="5370">MEADAPFDASRRIVAERSLIARADSHTIKMGSEAWHGMRGRICNVEVK</sequence>
<gene>
    <name evidence="1" type="ORF">GA0061100_104276</name>
</gene>
<organism evidence="1 2">
    <name type="scientific">Rhizobium hainanense</name>
    <dbReference type="NCBI Taxonomy" id="52131"/>
    <lineage>
        <taxon>Bacteria</taxon>
        <taxon>Pseudomonadati</taxon>
        <taxon>Pseudomonadota</taxon>
        <taxon>Alphaproteobacteria</taxon>
        <taxon>Hyphomicrobiales</taxon>
        <taxon>Rhizobiaceae</taxon>
        <taxon>Rhizobium/Agrobacterium group</taxon>
        <taxon>Rhizobium</taxon>
    </lineage>
</organism>
<evidence type="ECO:0000313" key="2">
    <source>
        <dbReference type="Proteomes" id="UP000186228"/>
    </source>
</evidence>
<proteinExistence type="predicted"/>